<evidence type="ECO:0000256" key="5">
    <source>
        <dbReference type="ARBA" id="ARBA00022741"/>
    </source>
</evidence>
<dbReference type="InterPro" id="IPR011054">
    <property type="entry name" value="Rudment_hybrid_motif"/>
</dbReference>
<keyword evidence="7 11" id="KW-0067">ATP-binding</keyword>
<evidence type="ECO:0000259" key="12">
    <source>
        <dbReference type="PROSITE" id="PS50975"/>
    </source>
</evidence>
<dbReference type="Pfam" id="PF01071">
    <property type="entry name" value="GARS_A"/>
    <property type="match status" value="1"/>
</dbReference>
<dbReference type="GO" id="GO:0009113">
    <property type="term" value="P:purine nucleobase biosynthetic process"/>
    <property type="evidence" value="ECO:0007669"/>
    <property type="project" value="InterPro"/>
</dbReference>
<dbReference type="GO" id="GO:0004637">
    <property type="term" value="F:phosphoribosylamine-glycine ligase activity"/>
    <property type="evidence" value="ECO:0007669"/>
    <property type="project" value="UniProtKB-EC"/>
</dbReference>
<keyword evidence="6" id="KW-0658">Purine biosynthesis</keyword>
<dbReference type="InterPro" id="IPR000115">
    <property type="entry name" value="PRibGlycinamide_synth"/>
</dbReference>
<evidence type="ECO:0000313" key="13">
    <source>
        <dbReference type="EMBL" id="RST32215.1"/>
    </source>
</evidence>
<dbReference type="InterPro" id="IPR020560">
    <property type="entry name" value="PRibGlycinamide_synth_C-dom"/>
</dbReference>
<organism evidence="13 14">
    <name type="scientific">Sphingomonas ginkgonis</name>
    <dbReference type="NCBI Taxonomy" id="2315330"/>
    <lineage>
        <taxon>Bacteria</taxon>
        <taxon>Pseudomonadati</taxon>
        <taxon>Pseudomonadota</taxon>
        <taxon>Alphaproteobacteria</taxon>
        <taxon>Sphingomonadales</taxon>
        <taxon>Sphingomonadaceae</taxon>
        <taxon>Sphingomonas</taxon>
    </lineage>
</organism>
<dbReference type="UniPathway" id="UPA00074">
    <property type="reaction ID" value="UER00125"/>
</dbReference>
<dbReference type="EMBL" id="RWJF01000001">
    <property type="protein sequence ID" value="RST32215.1"/>
    <property type="molecule type" value="Genomic_DNA"/>
</dbReference>
<comment type="similarity">
    <text evidence="8">Belongs to the GARS family.</text>
</comment>
<evidence type="ECO:0000256" key="2">
    <source>
        <dbReference type="ARBA" id="ARBA00005174"/>
    </source>
</evidence>
<evidence type="ECO:0000313" key="14">
    <source>
        <dbReference type="Proteomes" id="UP000274661"/>
    </source>
</evidence>
<dbReference type="PANTHER" id="PTHR43472:SF1">
    <property type="entry name" value="PHOSPHORIBOSYLAMINE--GLYCINE LIGASE, CHLOROPLASTIC"/>
    <property type="match status" value="1"/>
</dbReference>
<reference evidence="13 14" key="1">
    <citation type="submission" date="2018-12" db="EMBL/GenBank/DDBJ databases">
        <title>Sphingomonas sp. HMF7854 Genome sequencing and assembly.</title>
        <authorList>
            <person name="Cha I."/>
            <person name="Kang H."/>
            <person name="Kim H."/>
            <person name="Kang J."/>
            <person name="Joh K."/>
        </authorList>
    </citation>
    <scope>NUCLEOTIDE SEQUENCE [LARGE SCALE GENOMIC DNA]</scope>
    <source>
        <strain evidence="13 14">HMF7854</strain>
    </source>
</reference>
<keyword evidence="4 13" id="KW-0436">Ligase</keyword>
<dbReference type="InterPro" id="IPR037123">
    <property type="entry name" value="PRibGlycinamide_synth_C_sf"/>
</dbReference>
<dbReference type="GO" id="GO:0005524">
    <property type="term" value="F:ATP binding"/>
    <property type="evidence" value="ECO:0007669"/>
    <property type="project" value="UniProtKB-UniRule"/>
</dbReference>
<comment type="cofactor">
    <cofactor evidence="1">
        <name>Mn(2+)</name>
        <dbReference type="ChEBI" id="CHEBI:29035"/>
    </cofactor>
</comment>
<protein>
    <recommendedName>
        <fullName evidence="3">phosphoribosylamine--glycine ligase</fullName>
        <ecNumber evidence="3">6.3.4.13</ecNumber>
    </recommendedName>
    <alternativeName>
        <fullName evidence="9">Glycinamide ribonucleotide synthetase</fullName>
    </alternativeName>
    <alternativeName>
        <fullName evidence="10">Phosphoribosylglycinamide synthetase</fullName>
    </alternativeName>
</protein>
<name>A0A3R9YP67_9SPHN</name>
<dbReference type="EC" id="6.3.4.13" evidence="3"/>
<dbReference type="OrthoDB" id="7245627at2"/>
<dbReference type="Proteomes" id="UP000274661">
    <property type="component" value="Unassembled WGS sequence"/>
</dbReference>
<evidence type="ECO:0000256" key="4">
    <source>
        <dbReference type="ARBA" id="ARBA00022598"/>
    </source>
</evidence>
<dbReference type="PROSITE" id="PS50975">
    <property type="entry name" value="ATP_GRASP"/>
    <property type="match status" value="1"/>
</dbReference>
<evidence type="ECO:0000256" key="11">
    <source>
        <dbReference type="PROSITE-ProRule" id="PRU00409"/>
    </source>
</evidence>
<dbReference type="AlphaFoldDB" id="A0A3R9YP67"/>
<feature type="domain" description="ATP-grasp" evidence="12">
    <location>
        <begin position="104"/>
        <end position="298"/>
    </location>
</feature>
<comment type="caution">
    <text evidence="13">The sequence shown here is derived from an EMBL/GenBank/DDBJ whole genome shotgun (WGS) entry which is preliminary data.</text>
</comment>
<evidence type="ECO:0000256" key="8">
    <source>
        <dbReference type="ARBA" id="ARBA00038345"/>
    </source>
</evidence>
<evidence type="ECO:0000256" key="6">
    <source>
        <dbReference type="ARBA" id="ARBA00022755"/>
    </source>
</evidence>
<dbReference type="SMART" id="SM01210">
    <property type="entry name" value="GARS_C"/>
    <property type="match status" value="1"/>
</dbReference>
<proteinExistence type="inferred from homology"/>
<sequence>MRILGITETCDLGSLYLRLIEVGHEVRITVGEPLAAGTMLGMVPRVEDWTAELRWVRDADDQGLILFEAVGFGALQDRLRQEGYRVIGGSALGDRLEGDRAFAQQMLADKGLRIAPVLSFESRADALADLAARPRRCVFKRSASDGETFVGSFADGSDVAALIESRSDDAGAFVLQDHVDGVETGIGAWFNGRRFLRPACLDWEHKRFFPGDLGELTGEMGTVVTYERADALFDLTLARIAPELAAAGHVGWVNLNCIVNARGIWPLEFTCRFGYPGYAVLEPLQRLDWAELLARVADPASTNFPTSPGFSLGVVLTTPPFPWSRHEIDSPIGLPVQVGPASPEHLHWGEVGLANGRLVTSGLYGWTAVITGTGDSVAEAQAAAYRRVGSVRIPSLRYRQDIGDRLIAGELRELSSWGWL</sequence>
<dbReference type="InterPro" id="IPR020561">
    <property type="entry name" value="PRibGlycinamid_synth_ATP-grasp"/>
</dbReference>
<dbReference type="SMART" id="SM01209">
    <property type="entry name" value="GARS_A"/>
    <property type="match status" value="1"/>
</dbReference>
<gene>
    <name evidence="13" type="ORF">HMF7854_09830</name>
</gene>
<evidence type="ECO:0000256" key="1">
    <source>
        <dbReference type="ARBA" id="ARBA00001936"/>
    </source>
</evidence>
<dbReference type="PANTHER" id="PTHR43472">
    <property type="entry name" value="PHOSPHORIBOSYLAMINE--GLYCINE LIGASE"/>
    <property type="match status" value="1"/>
</dbReference>
<dbReference type="Gene3D" id="3.90.600.10">
    <property type="entry name" value="Phosphoribosylglycinamide synthetase, C-terminal domain"/>
    <property type="match status" value="1"/>
</dbReference>
<dbReference type="SUPFAM" id="SSF51246">
    <property type="entry name" value="Rudiment single hybrid motif"/>
    <property type="match status" value="1"/>
</dbReference>
<dbReference type="GO" id="GO:0006189">
    <property type="term" value="P:'de novo' IMP biosynthetic process"/>
    <property type="evidence" value="ECO:0007669"/>
    <property type="project" value="UniProtKB-UniPathway"/>
</dbReference>
<evidence type="ECO:0000256" key="9">
    <source>
        <dbReference type="ARBA" id="ARBA00042242"/>
    </source>
</evidence>
<dbReference type="GO" id="GO:0046872">
    <property type="term" value="F:metal ion binding"/>
    <property type="evidence" value="ECO:0007669"/>
    <property type="project" value="InterPro"/>
</dbReference>
<dbReference type="InterPro" id="IPR011761">
    <property type="entry name" value="ATP-grasp"/>
</dbReference>
<evidence type="ECO:0000256" key="7">
    <source>
        <dbReference type="ARBA" id="ARBA00022840"/>
    </source>
</evidence>
<evidence type="ECO:0000256" key="3">
    <source>
        <dbReference type="ARBA" id="ARBA00013255"/>
    </source>
</evidence>
<evidence type="ECO:0000256" key="10">
    <source>
        <dbReference type="ARBA" id="ARBA00042864"/>
    </source>
</evidence>
<comment type="pathway">
    <text evidence="2">Purine metabolism; IMP biosynthesis via de novo pathway; N(1)-(5-phospho-D-ribosyl)glycinamide from 5-phospho-alpha-D-ribose 1-diphosphate: step 2/2.</text>
</comment>
<dbReference type="Gene3D" id="3.30.470.20">
    <property type="entry name" value="ATP-grasp fold, B domain"/>
    <property type="match status" value="1"/>
</dbReference>
<keyword evidence="5 11" id="KW-0547">Nucleotide-binding</keyword>
<keyword evidence="14" id="KW-1185">Reference proteome</keyword>
<dbReference type="SUPFAM" id="SSF56059">
    <property type="entry name" value="Glutathione synthetase ATP-binding domain-like"/>
    <property type="match status" value="1"/>
</dbReference>
<accession>A0A3R9YP67</accession>